<comment type="subcellular location">
    <subcellularLocation>
        <location evidence="1">Cell membrane</location>
        <topology evidence="1">Multi-pass membrane protein</topology>
    </subcellularLocation>
</comment>
<dbReference type="EMBL" id="JAUSRE010000016">
    <property type="protein sequence ID" value="MDP9889483.1"/>
    <property type="molecule type" value="Genomic_DNA"/>
</dbReference>
<evidence type="ECO:0000256" key="1">
    <source>
        <dbReference type="ARBA" id="ARBA00004651"/>
    </source>
</evidence>
<feature type="transmembrane region" description="Helical" evidence="6">
    <location>
        <begin position="430"/>
        <end position="453"/>
    </location>
</feature>
<dbReference type="InterPro" id="IPR036259">
    <property type="entry name" value="MFS_trans_sf"/>
</dbReference>
<evidence type="ECO:0000256" key="3">
    <source>
        <dbReference type="ARBA" id="ARBA00022692"/>
    </source>
</evidence>
<proteinExistence type="predicted"/>
<dbReference type="PROSITE" id="PS00217">
    <property type="entry name" value="SUGAR_TRANSPORT_2"/>
    <property type="match status" value="1"/>
</dbReference>
<keyword evidence="2" id="KW-0813">Transport</keyword>
<protein>
    <submittedName>
        <fullName evidence="8">MFS transporter</fullName>
    </submittedName>
</protein>
<dbReference type="Proteomes" id="UP001226577">
    <property type="component" value="Unassembled WGS sequence"/>
</dbReference>
<evidence type="ECO:0000256" key="5">
    <source>
        <dbReference type="ARBA" id="ARBA00023136"/>
    </source>
</evidence>
<feature type="transmembrane region" description="Helical" evidence="6">
    <location>
        <begin position="72"/>
        <end position="93"/>
    </location>
</feature>
<dbReference type="PANTHER" id="PTHR23511:SF34">
    <property type="entry name" value="SYNAPTIC VESICLE GLYCOPROTEIN 2"/>
    <property type="match status" value="1"/>
</dbReference>
<reference evidence="8 9" key="1">
    <citation type="submission" date="2023-07" db="EMBL/GenBank/DDBJ databases">
        <title>Sorghum-associated microbial communities from plants grown in Nebraska, USA.</title>
        <authorList>
            <person name="Schachtman D."/>
        </authorList>
    </citation>
    <scope>NUCLEOTIDE SEQUENCE [LARGE SCALE GENOMIC DNA]</scope>
    <source>
        <strain evidence="8 9">CC222</strain>
    </source>
</reference>
<comment type="caution">
    <text evidence="8">The sequence shown here is derived from an EMBL/GenBank/DDBJ whole genome shotgun (WGS) entry which is preliminary data.</text>
</comment>
<feature type="transmembrane region" description="Helical" evidence="6">
    <location>
        <begin position="341"/>
        <end position="362"/>
    </location>
</feature>
<sequence length="465" mass="50979">MREPNNTKTMAGGPNAARINAELVARLERLPLTRRLTLIRVVIGSATFFDAYTVLAIAFAMPQLSSEWHLNAGEIGMILSAGYVGQIFGSLFFGHLAERIGRLPVLLFTILLFVSMDIACLFAWGATSMIIFRFIQGIGTGGEVPVASAYINEFVGARKRGRFFLLYEVIFPVGLMFAGIAGYFLVPVVGWKAMFIVGIVPALLTIPMRWLMPESPRWLASRGHVHKAETVVAMLEKEAVKAGHTLSEPVVRPVDPKATARTDWRELFSGIYKKRTFMIWMLWICVYMVNNGLVTWLPTLYKQTFNLPLQTSLAYGWVTSAVGVVASALCALLIDRVGRKRWYTVAFLAATVPLVILTALGAVSATQVVVFASIAYAILQTISFSLYLYSAELYPTRLRAIGTGFGSAWLRAGSAIGPILVGWIVDNYGISLVFTVFAAVALIGGLVTVFFAIETKGRVLEELSP</sequence>
<dbReference type="PANTHER" id="PTHR23511">
    <property type="entry name" value="SYNAPTIC VESICLE GLYCOPROTEIN 2"/>
    <property type="match status" value="1"/>
</dbReference>
<evidence type="ECO:0000256" key="6">
    <source>
        <dbReference type="SAM" id="Phobius"/>
    </source>
</evidence>
<keyword evidence="9" id="KW-1185">Reference proteome</keyword>
<feature type="transmembrane region" description="Helical" evidence="6">
    <location>
        <begin position="191"/>
        <end position="212"/>
    </location>
</feature>
<evidence type="ECO:0000256" key="4">
    <source>
        <dbReference type="ARBA" id="ARBA00022989"/>
    </source>
</evidence>
<feature type="transmembrane region" description="Helical" evidence="6">
    <location>
        <begin position="130"/>
        <end position="151"/>
    </location>
</feature>
<dbReference type="CDD" id="cd17316">
    <property type="entry name" value="MFS_SV2_like"/>
    <property type="match status" value="1"/>
</dbReference>
<keyword evidence="4 6" id="KW-1133">Transmembrane helix</keyword>
<feature type="transmembrane region" description="Helical" evidence="6">
    <location>
        <begin position="105"/>
        <end position="124"/>
    </location>
</feature>
<dbReference type="SUPFAM" id="SSF103473">
    <property type="entry name" value="MFS general substrate transporter"/>
    <property type="match status" value="1"/>
</dbReference>
<dbReference type="InterPro" id="IPR020846">
    <property type="entry name" value="MFS_dom"/>
</dbReference>
<evidence type="ECO:0000313" key="8">
    <source>
        <dbReference type="EMBL" id="MDP9889483.1"/>
    </source>
</evidence>
<evidence type="ECO:0000259" key="7">
    <source>
        <dbReference type="PROSITE" id="PS50850"/>
    </source>
</evidence>
<dbReference type="RefSeq" id="WP_307309722.1">
    <property type="nucleotide sequence ID" value="NZ_JAUSRE010000016.1"/>
</dbReference>
<dbReference type="Pfam" id="PF00083">
    <property type="entry name" value="Sugar_tr"/>
    <property type="match status" value="1"/>
</dbReference>
<feature type="domain" description="Major facilitator superfamily (MFS) profile" evidence="7">
    <location>
        <begin position="39"/>
        <end position="456"/>
    </location>
</feature>
<dbReference type="PROSITE" id="PS50850">
    <property type="entry name" value="MFS"/>
    <property type="match status" value="1"/>
</dbReference>
<keyword evidence="3 6" id="KW-0812">Transmembrane</keyword>
<gene>
    <name evidence="8" type="ORF">J2X98_003093</name>
</gene>
<feature type="transmembrane region" description="Helical" evidence="6">
    <location>
        <begin position="277"/>
        <end position="301"/>
    </location>
</feature>
<dbReference type="InterPro" id="IPR005828">
    <property type="entry name" value="MFS_sugar_transport-like"/>
</dbReference>
<feature type="transmembrane region" description="Helical" evidence="6">
    <location>
        <begin position="313"/>
        <end position="334"/>
    </location>
</feature>
<organism evidence="8 9">
    <name type="scientific">Pseudarthrobacter enclensis</name>
    <dbReference type="NCBI Taxonomy" id="993070"/>
    <lineage>
        <taxon>Bacteria</taxon>
        <taxon>Bacillati</taxon>
        <taxon>Actinomycetota</taxon>
        <taxon>Actinomycetes</taxon>
        <taxon>Micrococcales</taxon>
        <taxon>Micrococcaceae</taxon>
        <taxon>Pseudarthrobacter</taxon>
    </lineage>
</organism>
<evidence type="ECO:0000313" key="9">
    <source>
        <dbReference type="Proteomes" id="UP001226577"/>
    </source>
</evidence>
<feature type="transmembrane region" description="Helical" evidence="6">
    <location>
        <begin position="368"/>
        <end position="389"/>
    </location>
</feature>
<feature type="transmembrane region" description="Helical" evidence="6">
    <location>
        <begin position="163"/>
        <end position="185"/>
    </location>
</feature>
<keyword evidence="5 6" id="KW-0472">Membrane</keyword>
<evidence type="ECO:0000256" key="2">
    <source>
        <dbReference type="ARBA" id="ARBA00022448"/>
    </source>
</evidence>
<dbReference type="InterPro" id="IPR005829">
    <property type="entry name" value="Sugar_transporter_CS"/>
</dbReference>
<dbReference type="Gene3D" id="1.20.1250.20">
    <property type="entry name" value="MFS general substrate transporter like domains"/>
    <property type="match status" value="1"/>
</dbReference>
<feature type="transmembrane region" description="Helical" evidence="6">
    <location>
        <begin position="401"/>
        <end position="424"/>
    </location>
</feature>
<feature type="transmembrane region" description="Helical" evidence="6">
    <location>
        <begin position="38"/>
        <end position="60"/>
    </location>
</feature>
<name>A0ABT9RW70_9MICC</name>
<accession>A0ABT9RW70</accession>